<dbReference type="EMBL" id="UOGG01000078">
    <property type="protein sequence ID" value="VAX29204.1"/>
    <property type="molecule type" value="Genomic_DNA"/>
</dbReference>
<evidence type="ECO:0000313" key="1">
    <source>
        <dbReference type="EMBL" id="VAX29204.1"/>
    </source>
</evidence>
<gene>
    <name evidence="1" type="ORF">MNBD_NITROSPINAE05-941</name>
</gene>
<name>A0A3B1CZ32_9ZZZZ</name>
<sequence length="58" mass="7028">MLPMRTRIFLALQFLLPRPRLWGKILSFRGLDTRTRALYEMQKAEKLRAHLIKTFARR</sequence>
<reference evidence="1" key="1">
    <citation type="submission" date="2018-06" db="EMBL/GenBank/DDBJ databases">
        <authorList>
            <person name="Zhirakovskaya E."/>
        </authorList>
    </citation>
    <scope>NUCLEOTIDE SEQUENCE</scope>
</reference>
<organism evidence="1">
    <name type="scientific">hydrothermal vent metagenome</name>
    <dbReference type="NCBI Taxonomy" id="652676"/>
    <lineage>
        <taxon>unclassified sequences</taxon>
        <taxon>metagenomes</taxon>
        <taxon>ecological metagenomes</taxon>
    </lineage>
</organism>
<protein>
    <submittedName>
        <fullName evidence="1">Uncharacterized protein</fullName>
    </submittedName>
</protein>
<proteinExistence type="predicted"/>
<dbReference type="AlphaFoldDB" id="A0A3B1CZ32"/>
<accession>A0A3B1CZ32</accession>